<keyword evidence="4" id="KW-1185">Reference proteome</keyword>
<dbReference type="PROSITE" id="PS50987">
    <property type="entry name" value="HTH_ARSR_2"/>
    <property type="match status" value="1"/>
</dbReference>
<dbReference type="PRINTS" id="PR00778">
    <property type="entry name" value="HTHARSR"/>
</dbReference>
<protein>
    <submittedName>
        <fullName evidence="3">Transcriptional regulator</fullName>
    </submittedName>
</protein>
<dbReference type="Pfam" id="PF01022">
    <property type="entry name" value="HTH_5"/>
    <property type="match status" value="1"/>
</dbReference>
<gene>
    <name evidence="3" type="ORF">GCM10007380_27330</name>
</gene>
<accession>A0A8J3AM91</accession>
<dbReference type="NCBIfam" id="NF033788">
    <property type="entry name" value="HTH_metalloreg"/>
    <property type="match status" value="1"/>
</dbReference>
<dbReference type="OrthoDB" id="9799175at2"/>
<dbReference type="InterPro" id="IPR036390">
    <property type="entry name" value="WH_DNA-bd_sf"/>
</dbReference>
<evidence type="ECO:0000259" key="2">
    <source>
        <dbReference type="PROSITE" id="PS50987"/>
    </source>
</evidence>
<sequence length="122" mass="14332">MSTSPQKYDVFQAIADPTRREVLRLLANKELPISEISSNFTMSRTAIAKHLHILSEAELVTDRKVGRERRYTLQPEAFRELKQWLAYYDQFWSNKLSILQHLVENNEENSIRVVPTKDDKDL</sequence>
<dbReference type="InterPro" id="IPR036388">
    <property type="entry name" value="WH-like_DNA-bd_sf"/>
</dbReference>
<dbReference type="PANTHER" id="PTHR38600:SF1">
    <property type="entry name" value="TRANSCRIPTIONAL REGULATORY PROTEIN"/>
    <property type="match status" value="1"/>
</dbReference>
<dbReference type="Proteomes" id="UP000626244">
    <property type="component" value="Unassembled WGS sequence"/>
</dbReference>
<evidence type="ECO:0000256" key="1">
    <source>
        <dbReference type="ARBA" id="ARBA00023125"/>
    </source>
</evidence>
<dbReference type="InterPro" id="IPR011991">
    <property type="entry name" value="ArsR-like_HTH"/>
</dbReference>
<dbReference type="CDD" id="cd00090">
    <property type="entry name" value="HTH_ARSR"/>
    <property type="match status" value="1"/>
</dbReference>
<dbReference type="AlphaFoldDB" id="A0A8J3AM91"/>
<name>A0A8J3AM91_9BACI</name>
<evidence type="ECO:0000313" key="4">
    <source>
        <dbReference type="Proteomes" id="UP000626244"/>
    </source>
</evidence>
<dbReference type="SUPFAM" id="SSF46785">
    <property type="entry name" value="Winged helix' DNA-binding domain"/>
    <property type="match status" value="1"/>
</dbReference>
<proteinExistence type="predicted"/>
<dbReference type="PANTHER" id="PTHR38600">
    <property type="entry name" value="TRANSCRIPTIONAL REGULATORY PROTEIN"/>
    <property type="match status" value="1"/>
</dbReference>
<dbReference type="SMART" id="SM00418">
    <property type="entry name" value="HTH_ARSR"/>
    <property type="match status" value="1"/>
</dbReference>
<evidence type="ECO:0000313" key="3">
    <source>
        <dbReference type="EMBL" id="GGI15309.1"/>
    </source>
</evidence>
<feature type="domain" description="HTH arsR-type" evidence="2">
    <location>
        <begin position="1"/>
        <end position="93"/>
    </location>
</feature>
<dbReference type="Gene3D" id="1.10.10.10">
    <property type="entry name" value="Winged helix-like DNA-binding domain superfamily/Winged helix DNA-binding domain"/>
    <property type="match status" value="1"/>
</dbReference>
<dbReference type="EMBL" id="BMHB01000001">
    <property type="protein sequence ID" value="GGI15309.1"/>
    <property type="molecule type" value="Genomic_DNA"/>
</dbReference>
<comment type="caution">
    <text evidence="3">The sequence shown here is derived from an EMBL/GenBank/DDBJ whole genome shotgun (WGS) entry which is preliminary data.</text>
</comment>
<reference evidence="4" key="1">
    <citation type="journal article" date="2019" name="Int. J. Syst. Evol. Microbiol.">
        <title>The Global Catalogue of Microorganisms (GCM) 10K type strain sequencing project: providing services to taxonomists for standard genome sequencing and annotation.</title>
        <authorList>
            <consortium name="The Broad Institute Genomics Platform"/>
            <consortium name="The Broad Institute Genome Sequencing Center for Infectious Disease"/>
            <person name="Wu L."/>
            <person name="Ma J."/>
        </authorList>
    </citation>
    <scope>NUCLEOTIDE SEQUENCE [LARGE SCALE GENOMIC DNA]</scope>
    <source>
        <strain evidence="4">CGMCC 1.14993</strain>
    </source>
</reference>
<dbReference type="GO" id="GO:0003677">
    <property type="term" value="F:DNA binding"/>
    <property type="evidence" value="ECO:0007669"/>
    <property type="project" value="UniProtKB-KW"/>
</dbReference>
<dbReference type="GO" id="GO:0003700">
    <property type="term" value="F:DNA-binding transcription factor activity"/>
    <property type="evidence" value="ECO:0007669"/>
    <property type="project" value="InterPro"/>
</dbReference>
<dbReference type="RefSeq" id="WP_087999816.1">
    <property type="nucleotide sequence ID" value="NZ_BMHB01000001.1"/>
</dbReference>
<dbReference type="InterPro" id="IPR001845">
    <property type="entry name" value="HTH_ArsR_DNA-bd_dom"/>
</dbReference>
<keyword evidence="1" id="KW-0238">DNA-binding</keyword>
<organism evidence="3 4">
    <name type="scientific">Gottfriedia solisilvae</name>
    <dbReference type="NCBI Taxonomy" id="1516104"/>
    <lineage>
        <taxon>Bacteria</taxon>
        <taxon>Bacillati</taxon>
        <taxon>Bacillota</taxon>
        <taxon>Bacilli</taxon>
        <taxon>Bacillales</taxon>
        <taxon>Bacillaceae</taxon>
        <taxon>Gottfriedia</taxon>
    </lineage>
</organism>